<accession>X0ZJC7</accession>
<evidence type="ECO:0000256" key="3">
    <source>
        <dbReference type="ARBA" id="ARBA00022448"/>
    </source>
</evidence>
<name>X0ZJC7_9ZZZZ</name>
<evidence type="ECO:0000256" key="9">
    <source>
        <dbReference type="SAM" id="Phobius"/>
    </source>
</evidence>
<dbReference type="PANTHER" id="PTHR30625">
    <property type="entry name" value="PROTEIN TOLQ"/>
    <property type="match status" value="1"/>
</dbReference>
<keyword evidence="3" id="KW-0813">Transport</keyword>
<dbReference type="Pfam" id="PF01618">
    <property type="entry name" value="MotA_ExbB"/>
    <property type="match status" value="1"/>
</dbReference>
<evidence type="ECO:0000259" key="10">
    <source>
        <dbReference type="Pfam" id="PF01618"/>
    </source>
</evidence>
<comment type="caution">
    <text evidence="11">The sequence shown here is derived from an EMBL/GenBank/DDBJ whole genome shotgun (WGS) entry which is preliminary data.</text>
</comment>
<feature type="transmembrane region" description="Helical" evidence="9">
    <location>
        <begin position="107"/>
        <end position="131"/>
    </location>
</feature>
<evidence type="ECO:0000256" key="1">
    <source>
        <dbReference type="ARBA" id="ARBA00004651"/>
    </source>
</evidence>
<organism evidence="11">
    <name type="scientific">marine sediment metagenome</name>
    <dbReference type="NCBI Taxonomy" id="412755"/>
    <lineage>
        <taxon>unclassified sequences</taxon>
        <taxon>metagenomes</taxon>
        <taxon>ecological metagenomes</taxon>
    </lineage>
</organism>
<feature type="non-terminal residue" evidence="11">
    <location>
        <position position="179"/>
    </location>
</feature>
<dbReference type="PANTHER" id="PTHR30625:SF15">
    <property type="entry name" value="BIOPOLYMER TRANSPORT PROTEIN EXBB"/>
    <property type="match status" value="1"/>
</dbReference>
<evidence type="ECO:0000313" key="11">
    <source>
        <dbReference type="EMBL" id="GAG69464.1"/>
    </source>
</evidence>
<dbReference type="InterPro" id="IPR050790">
    <property type="entry name" value="ExbB/TolQ_transport"/>
</dbReference>
<dbReference type="GO" id="GO:0005886">
    <property type="term" value="C:plasma membrane"/>
    <property type="evidence" value="ECO:0007669"/>
    <property type="project" value="UniProtKB-SubCell"/>
</dbReference>
<dbReference type="EMBL" id="BART01004317">
    <property type="protein sequence ID" value="GAG69464.1"/>
    <property type="molecule type" value="Genomic_DNA"/>
</dbReference>
<feature type="transmembrane region" description="Helical" evidence="9">
    <location>
        <begin position="12"/>
        <end position="34"/>
    </location>
</feature>
<keyword evidence="6" id="KW-0653">Protein transport</keyword>
<reference evidence="11" key="1">
    <citation type="journal article" date="2014" name="Front. Microbiol.">
        <title>High frequency of phylogenetically diverse reductive dehalogenase-homologous genes in deep subseafloor sedimentary metagenomes.</title>
        <authorList>
            <person name="Kawai M."/>
            <person name="Futagami T."/>
            <person name="Toyoda A."/>
            <person name="Takaki Y."/>
            <person name="Nishi S."/>
            <person name="Hori S."/>
            <person name="Arai W."/>
            <person name="Tsubouchi T."/>
            <person name="Morono Y."/>
            <person name="Uchiyama I."/>
            <person name="Ito T."/>
            <person name="Fujiyama A."/>
            <person name="Inagaki F."/>
            <person name="Takami H."/>
        </authorList>
    </citation>
    <scope>NUCLEOTIDE SEQUENCE</scope>
    <source>
        <strain evidence="11">Expedition CK06-06</strain>
    </source>
</reference>
<evidence type="ECO:0000256" key="5">
    <source>
        <dbReference type="ARBA" id="ARBA00022692"/>
    </source>
</evidence>
<keyword evidence="4" id="KW-1003">Cell membrane</keyword>
<dbReference type="InterPro" id="IPR002898">
    <property type="entry name" value="MotA_ExbB_proton_chnl"/>
</dbReference>
<dbReference type="GO" id="GO:0017038">
    <property type="term" value="P:protein import"/>
    <property type="evidence" value="ECO:0007669"/>
    <property type="project" value="TreeGrafter"/>
</dbReference>
<dbReference type="AlphaFoldDB" id="X0ZJC7"/>
<evidence type="ECO:0000256" key="6">
    <source>
        <dbReference type="ARBA" id="ARBA00022927"/>
    </source>
</evidence>
<evidence type="ECO:0000256" key="8">
    <source>
        <dbReference type="ARBA" id="ARBA00023136"/>
    </source>
</evidence>
<feature type="domain" description="MotA/TolQ/ExbB proton channel" evidence="10">
    <location>
        <begin position="69"/>
        <end position="178"/>
    </location>
</feature>
<sequence>MSLMAMLFKGGYLMIALALCSIMAVIIIVERFFFYRRTRTDNILFLSNLRKSIVSGVTTAREVCRKTKGIIPDIVSSGLAHFERGEEAMRRSMAARAQRRIHEAERYLGALATIVGIAPLIGFLGTVIGMIKAFMKIEFLGGNVNASVLAGGIWEALITTAAGLAVAIIVYVFYNYFVG</sequence>
<comment type="similarity">
    <text evidence="2">Belongs to the ExbB/TolQ family.</text>
</comment>
<keyword evidence="5 9" id="KW-0812">Transmembrane</keyword>
<keyword evidence="8 9" id="KW-0472">Membrane</keyword>
<evidence type="ECO:0000256" key="4">
    <source>
        <dbReference type="ARBA" id="ARBA00022475"/>
    </source>
</evidence>
<comment type="subcellular location">
    <subcellularLocation>
        <location evidence="1">Cell membrane</location>
        <topology evidence="1">Multi-pass membrane protein</topology>
    </subcellularLocation>
</comment>
<evidence type="ECO:0000256" key="7">
    <source>
        <dbReference type="ARBA" id="ARBA00022989"/>
    </source>
</evidence>
<feature type="transmembrane region" description="Helical" evidence="9">
    <location>
        <begin position="151"/>
        <end position="174"/>
    </location>
</feature>
<evidence type="ECO:0000256" key="2">
    <source>
        <dbReference type="ARBA" id="ARBA00010442"/>
    </source>
</evidence>
<gene>
    <name evidence="11" type="ORF">S01H4_10962</name>
</gene>
<proteinExistence type="inferred from homology"/>
<keyword evidence="7 9" id="KW-1133">Transmembrane helix</keyword>
<protein>
    <recommendedName>
        <fullName evidence="10">MotA/TolQ/ExbB proton channel domain-containing protein</fullName>
    </recommendedName>
</protein>